<sequence>MDRAGTCTVCPGKCHWSSHFNQPYRWDYVPVKEKQTLREMKEKYAQAKDEKLTVEQLIERQEEEIESLQEVIMSLIDQSAHSLSRLSEIALRPNPLTAPDYIHMMIEGEKSEQKPGYNDRIQALEAMRDKAKIISQVSKKNKVRKLDEESKEQMKPEKKQWFWAKWFKN</sequence>
<proteinExistence type="predicted"/>
<organism evidence="2 3">
    <name type="scientific">Mugilogobius chulae</name>
    <name type="common">yellowstripe goby</name>
    <dbReference type="NCBI Taxonomy" id="88201"/>
    <lineage>
        <taxon>Eukaryota</taxon>
        <taxon>Metazoa</taxon>
        <taxon>Chordata</taxon>
        <taxon>Craniata</taxon>
        <taxon>Vertebrata</taxon>
        <taxon>Euteleostomi</taxon>
        <taxon>Actinopterygii</taxon>
        <taxon>Neopterygii</taxon>
        <taxon>Teleostei</taxon>
        <taxon>Neoteleostei</taxon>
        <taxon>Acanthomorphata</taxon>
        <taxon>Gobiaria</taxon>
        <taxon>Gobiiformes</taxon>
        <taxon>Gobioidei</taxon>
        <taxon>Gobiidae</taxon>
        <taxon>Gobionellinae</taxon>
        <taxon>Mugilogobius</taxon>
    </lineage>
</organism>
<keyword evidence="1" id="KW-0175">Coiled coil</keyword>
<reference evidence="3" key="1">
    <citation type="submission" date="2024-04" db="EMBL/GenBank/DDBJ databases">
        <title>Salinicola lusitanus LLJ914,a marine bacterium isolated from the Okinawa Trough.</title>
        <authorList>
            <person name="Li J."/>
        </authorList>
    </citation>
    <scope>NUCLEOTIDE SEQUENCE [LARGE SCALE GENOMIC DNA]</scope>
</reference>
<dbReference type="PANTHER" id="PTHR32046">
    <property type="entry name" value="G DOMAIN-CONTAINING PROTEIN"/>
    <property type="match status" value="1"/>
</dbReference>
<evidence type="ECO:0000313" key="2">
    <source>
        <dbReference type="EMBL" id="KAK7938291.1"/>
    </source>
</evidence>
<dbReference type="Proteomes" id="UP001460270">
    <property type="component" value="Unassembled WGS sequence"/>
</dbReference>
<dbReference type="PANTHER" id="PTHR32046:SF14">
    <property type="match status" value="1"/>
</dbReference>
<dbReference type="AlphaFoldDB" id="A0AAW0PR84"/>
<gene>
    <name evidence="2" type="ORF">WMY93_001617</name>
</gene>
<evidence type="ECO:0000256" key="1">
    <source>
        <dbReference type="SAM" id="Coils"/>
    </source>
</evidence>
<dbReference type="EMBL" id="JBBPFD010000002">
    <property type="protein sequence ID" value="KAK7938291.1"/>
    <property type="molecule type" value="Genomic_DNA"/>
</dbReference>
<name>A0AAW0PR84_9GOBI</name>
<feature type="coiled-coil region" evidence="1">
    <location>
        <begin position="37"/>
        <end position="78"/>
    </location>
</feature>
<accession>A0AAW0PR84</accession>
<evidence type="ECO:0000313" key="3">
    <source>
        <dbReference type="Proteomes" id="UP001460270"/>
    </source>
</evidence>
<evidence type="ECO:0008006" key="4">
    <source>
        <dbReference type="Google" id="ProtNLM"/>
    </source>
</evidence>
<protein>
    <recommendedName>
        <fullName evidence="4">DUF3967 domain-containing protein</fullName>
    </recommendedName>
</protein>
<keyword evidence="3" id="KW-1185">Reference proteome</keyword>
<comment type="caution">
    <text evidence="2">The sequence shown here is derived from an EMBL/GenBank/DDBJ whole genome shotgun (WGS) entry which is preliminary data.</text>
</comment>